<dbReference type="Pfam" id="PF15902">
    <property type="entry name" value="Sortilin-Vps10"/>
    <property type="match status" value="1"/>
</dbReference>
<dbReference type="InterPro" id="IPR015943">
    <property type="entry name" value="WD40/YVTN_repeat-like_dom_sf"/>
</dbReference>
<feature type="domain" description="Sortilin N-terminal" evidence="3">
    <location>
        <begin position="130"/>
        <end position="243"/>
    </location>
</feature>
<dbReference type="InterPro" id="IPR052025">
    <property type="entry name" value="Xyloglucanase_GH74"/>
</dbReference>
<dbReference type="CDD" id="cd15482">
    <property type="entry name" value="Sialidase_non-viral"/>
    <property type="match status" value="1"/>
</dbReference>
<keyword evidence="1" id="KW-0677">Repeat</keyword>
<evidence type="ECO:0000313" key="5">
    <source>
        <dbReference type="Proteomes" id="UP000230869"/>
    </source>
</evidence>
<proteinExistence type="predicted"/>
<dbReference type="GO" id="GO:0010411">
    <property type="term" value="P:xyloglucan metabolic process"/>
    <property type="evidence" value="ECO:0007669"/>
    <property type="project" value="TreeGrafter"/>
</dbReference>
<feature type="non-terminal residue" evidence="4">
    <location>
        <position position="317"/>
    </location>
</feature>
<evidence type="ECO:0000256" key="2">
    <source>
        <dbReference type="SAM" id="SignalP"/>
    </source>
</evidence>
<dbReference type="Gene3D" id="2.130.10.10">
    <property type="entry name" value="YVTN repeat-like/Quinoprotein amine dehydrogenase"/>
    <property type="match status" value="2"/>
</dbReference>
<dbReference type="Proteomes" id="UP000230869">
    <property type="component" value="Unassembled WGS sequence"/>
</dbReference>
<accession>A0A2M6K9L5</accession>
<evidence type="ECO:0000259" key="3">
    <source>
        <dbReference type="Pfam" id="PF15902"/>
    </source>
</evidence>
<evidence type="ECO:0000313" key="4">
    <source>
        <dbReference type="EMBL" id="PIR13652.1"/>
    </source>
</evidence>
<dbReference type="InterPro" id="IPR031778">
    <property type="entry name" value="Sortilin_N"/>
</dbReference>
<name>A0A2M6K9L5_9BACT</name>
<reference evidence="4 5" key="1">
    <citation type="submission" date="2017-09" db="EMBL/GenBank/DDBJ databases">
        <title>Depth-based differentiation of microbial function through sediment-hosted aquifers and enrichment of novel symbionts in the deep terrestrial subsurface.</title>
        <authorList>
            <person name="Probst A.J."/>
            <person name="Ladd B."/>
            <person name="Jarett J.K."/>
            <person name="Geller-Mcgrath D.E."/>
            <person name="Sieber C.M."/>
            <person name="Emerson J.B."/>
            <person name="Anantharaman K."/>
            <person name="Thomas B.C."/>
            <person name="Malmstrom R."/>
            <person name="Stieglmeier M."/>
            <person name="Klingl A."/>
            <person name="Woyke T."/>
            <person name="Ryan C.M."/>
            <person name="Banfield J.F."/>
        </authorList>
    </citation>
    <scope>NUCLEOTIDE SEQUENCE [LARGE SCALE GENOMIC DNA]</scope>
    <source>
        <strain evidence="4">CG11_big_fil_rev_8_21_14_0_20_39_10</strain>
    </source>
</reference>
<sequence length="317" mass="35545">MQNHKFKIYIFLTFLLFFTTACSVSFKSGETGNDGGVYASANQGKLWKQMALIPTVTGSAKSIASLDNYSLAMDPSDDEAIYFGSLDNGLFYSYDRAKEWRVAEGLERKTVTAVAVDPDAKCIIYAAMENKIYKSTDCNRAWEQAYFDNNVETKIYSIAIDYYDSRNVYIATSRGEVIKSPDRGTSWQTVGRFDDEVKKIVISPNDSRVLFVGTDKKSVWRSLDGGVNWVSLEENLKTFKDSKKFRDLAMSQAEPGVIFLATDYGLLKSSDQGNTWSQIELITPEKKAVINSIAVSPKNAKEIYYVTNTTFYSSENG</sequence>
<dbReference type="AlphaFoldDB" id="A0A2M6K9L5"/>
<feature type="chain" id="PRO_5014889067" description="Sortilin N-terminal domain-containing protein" evidence="2">
    <location>
        <begin position="24"/>
        <end position="317"/>
    </location>
</feature>
<dbReference type="PANTHER" id="PTHR43739:SF5">
    <property type="entry name" value="EXO-ALPHA-SIALIDASE"/>
    <property type="match status" value="1"/>
</dbReference>
<evidence type="ECO:0000256" key="1">
    <source>
        <dbReference type="ARBA" id="ARBA00022737"/>
    </source>
</evidence>
<protein>
    <recommendedName>
        <fullName evidence="3">Sortilin N-terminal domain-containing protein</fullName>
    </recommendedName>
</protein>
<organism evidence="4 5">
    <name type="scientific">Candidatus Falkowbacteria bacterium CG11_big_fil_rev_8_21_14_0_20_39_10</name>
    <dbReference type="NCBI Taxonomy" id="1974570"/>
    <lineage>
        <taxon>Bacteria</taxon>
        <taxon>Candidatus Falkowiibacteriota</taxon>
    </lineage>
</organism>
<comment type="caution">
    <text evidence="4">The sequence shown here is derived from an EMBL/GenBank/DDBJ whole genome shotgun (WGS) entry which is preliminary data.</text>
</comment>
<dbReference type="PANTHER" id="PTHR43739">
    <property type="entry name" value="XYLOGLUCANASE (EUROFUNG)"/>
    <property type="match status" value="1"/>
</dbReference>
<dbReference type="PROSITE" id="PS51257">
    <property type="entry name" value="PROKAR_LIPOPROTEIN"/>
    <property type="match status" value="1"/>
</dbReference>
<feature type="signal peptide" evidence="2">
    <location>
        <begin position="1"/>
        <end position="23"/>
    </location>
</feature>
<dbReference type="SUPFAM" id="SSF110296">
    <property type="entry name" value="Oligoxyloglucan reducing end-specific cellobiohydrolase"/>
    <property type="match status" value="1"/>
</dbReference>
<dbReference type="InterPro" id="IPR036278">
    <property type="entry name" value="Sialidase_sf"/>
</dbReference>
<keyword evidence="2" id="KW-0732">Signal</keyword>
<dbReference type="EMBL" id="PCWW01000025">
    <property type="protein sequence ID" value="PIR13652.1"/>
    <property type="molecule type" value="Genomic_DNA"/>
</dbReference>
<gene>
    <name evidence="4" type="ORF">COV49_01420</name>
</gene>
<dbReference type="SUPFAM" id="SSF50939">
    <property type="entry name" value="Sialidases"/>
    <property type="match status" value="1"/>
</dbReference>